<feature type="region of interest" description="Leucine repeat II (LRII)" evidence="3">
    <location>
        <begin position="456"/>
        <end position="488"/>
    </location>
</feature>
<organism evidence="5 6">
    <name type="scientific">Fraxinus pennsylvanica</name>
    <dbReference type="NCBI Taxonomy" id="56036"/>
    <lineage>
        <taxon>Eukaryota</taxon>
        <taxon>Viridiplantae</taxon>
        <taxon>Streptophyta</taxon>
        <taxon>Embryophyta</taxon>
        <taxon>Tracheophyta</taxon>
        <taxon>Spermatophyta</taxon>
        <taxon>Magnoliopsida</taxon>
        <taxon>eudicotyledons</taxon>
        <taxon>Gunneridae</taxon>
        <taxon>Pentapetalae</taxon>
        <taxon>asterids</taxon>
        <taxon>lamiids</taxon>
        <taxon>Lamiales</taxon>
        <taxon>Oleaceae</taxon>
        <taxon>Oleeae</taxon>
        <taxon>Fraxinus</taxon>
    </lineage>
</organism>
<evidence type="ECO:0000256" key="2">
    <source>
        <dbReference type="ARBA" id="ARBA00023163"/>
    </source>
</evidence>
<dbReference type="PROSITE" id="PS50985">
    <property type="entry name" value="GRAS"/>
    <property type="match status" value="1"/>
</dbReference>
<name>A0AAD1ZWR5_9LAMI</name>
<dbReference type="Pfam" id="PF03514">
    <property type="entry name" value="GRAS"/>
    <property type="match status" value="1"/>
</dbReference>
<feature type="region of interest" description="Leucine repeat I (LRI)" evidence="3">
    <location>
        <begin position="296"/>
        <end position="356"/>
    </location>
</feature>
<gene>
    <name evidence="5" type="ORF">FPE_LOCUS22052</name>
</gene>
<evidence type="ECO:0000313" key="6">
    <source>
        <dbReference type="Proteomes" id="UP000834106"/>
    </source>
</evidence>
<dbReference type="InterPro" id="IPR005202">
    <property type="entry name" value="TF_GRAS"/>
</dbReference>
<dbReference type="EMBL" id="OU503048">
    <property type="protein sequence ID" value="CAI9774622.1"/>
    <property type="molecule type" value="Genomic_DNA"/>
</dbReference>
<keyword evidence="2" id="KW-0804">Transcription</keyword>
<dbReference type="AlphaFoldDB" id="A0AAD1ZWR5"/>
<evidence type="ECO:0000256" key="4">
    <source>
        <dbReference type="SAM" id="MobiDB-lite"/>
    </source>
</evidence>
<comment type="caution">
    <text evidence="3">Lacks conserved residue(s) required for the propagation of feature annotation.</text>
</comment>
<comment type="similarity">
    <text evidence="3">Belongs to the GRAS family.</text>
</comment>
<proteinExistence type="inferred from homology"/>
<reference evidence="5" key="1">
    <citation type="submission" date="2023-05" db="EMBL/GenBank/DDBJ databases">
        <authorList>
            <person name="Huff M."/>
        </authorList>
    </citation>
    <scope>NUCLEOTIDE SEQUENCE</scope>
</reference>
<feature type="region of interest" description="SAW" evidence="3">
    <location>
        <begin position="594"/>
        <end position="669"/>
    </location>
</feature>
<evidence type="ECO:0000256" key="1">
    <source>
        <dbReference type="ARBA" id="ARBA00023015"/>
    </source>
</evidence>
<accession>A0AAD1ZWR5</accession>
<keyword evidence="1" id="KW-0805">Transcription regulation</keyword>
<evidence type="ECO:0000313" key="5">
    <source>
        <dbReference type="EMBL" id="CAI9774622.1"/>
    </source>
</evidence>
<feature type="compositionally biased region" description="Basic and acidic residues" evidence="4">
    <location>
        <begin position="198"/>
        <end position="218"/>
    </location>
</feature>
<feature type="region of interest" description="Disordered" evidence="4">
    <location>
        <begin position="192"/>
        <end position="223"/>
    </location>
</feature>
<protein>
    <submittedName>
        <fullName evidence="5">Uncharacterized protein</fullName>
    </submittedName>
</protein>
<feature type="region of interest" description="Disordered" evidence="4">
    <location>
        <begin position="253"/>
        <end position="292"/>
    </location>
</feature>
<dbReference type="PANTHER" id="PTHR31636">
    <property type="entry name" value="OSJNBA0084A10.13 PROTEIN-RELATED"/>
    <property type="match status" value="1"/>
</dbReference>
<dbReference type="Proteomes" id="UP000834106">
    <property type="component" value="Chromosome 13"/>
</dbReference>
<keyword evidence="6" id="KW-1185">Reference proteome</keyword>
<feature type="region of interest" description="VHIID" evidence="3">
    <location>
        <begin position="375"/>
        <end position="440"/>
    </location>
</feature>
<sequence length="674" mass="77310">MDSSSTNLVNKYRFDHSFNDVHQLLMGSPSNPVDVIPCDEDMTVACDYFDGVYDYIKQMLMEEDDLEHRPCMFQDCSALQAAEKYFYDALSEKDSSRHDCYCRTPEQTSDSVLTQWSLIDSQICQPGLQIGVPSRFTYDFNALLDTPSSPVLKSTAISESQEIYQSRGIAKDVTNLLQNNFVNHNLQVLAFTDGGSSSREDSRNKDSKRMKNHSRENEDCVQGRNSKMLASYVEESEHLENYDKALLCPNMNPGFYGQHSDDNESSENTSSYRKTTEAKRGRPRGSKKQGNIKEVIDLRSLLNRSAQAVANYNTMTGHELLRQIRQYSSPCGDATERLAHYFADALEARLTGTGPSLYMAFSTRKIPAADLLKAYQTYVAACPFKRMSNIFANKSIAREINEATRIHIIDFGILYGFQWPCIIQGISLKPGGAPVLRITGIDFPQSGFRPAERVEQTGRRLQKYCERFNIPFEYNAIVKKWDTISLEDLKIDRNEMLVVNCLYRLRHVPDESVGVNSPRDAVLNLIKKINPDLFVHGIVNGTYSAPFFFTRFKAALYNYSSFFDMLEATIPREDQERLLYEREVFGRDVMNVIACEGFERVDRPETYKQWQARNQKAGFRQLPLNQDIMKEIKAKVLRGYHKDFLVDEDSQWMLQGWKGRVLYALSCWKPHENE</sequence>
<feature type="short sequence motif" description="VHIID" evidence="3">
    <location>
        <begin position="406"/>
        <end position="410"/>
    </location>
</feature>
<evidence type="ECO:0000256" key="3">
    <source>
        <dbReference type="PROSITE-ProRule" id="PRU01191"/>
    </source>
</evidence>